<gene>
    <name evidence="1" type="ORF">B0E33_03400</name>
</gene>
<dbReference type="Proteomes" id="UP000188174">
    <property type="component" value="Chromosome"/>
</dbReference>
<evidence type="ECO:0000313" key="1">
    <source>
        <dbReference type="EMBL" id="AQQ02759.1"/>
    </source>
</evidence>
<organism evidence="1 2">
    <name type="scientific">Roseibium algicola</name>
    <dbReference type="NCBI Taxonomy" id="2857014"/>
    <lineage>
        <taxon>Bacteria</taxon>
        <taxon>Pseudomonadati</taxon>
        <taxon>Pseudomonadota</taxon>
        <taxon>Alphaproteobacteria</taxon>
        <taxon>Hyphomicrobiales</taxon>
        <taxon>Stappiaceae</taxon>
        <taxon>Roseibium</taxon>
    </lineage>
</organism>
<protein>
    <submittedName>
        <fullName evidence="1">Uncharacterized protein</fullName>
    </submittedName>
</protein>
<proteinExistence type="predicted"/>
<keyword evidence="2" id="KW-1185">Reference proteome</keyword>
<name>A0ABM6HXG5_9HYPH</name>
<evidence type="ECO:0000313" key="2">
    <source>
        <dbReference type="Proteomes" id="UP000188174"/>
    </source>
</evidence>
<reference evidence="1 2" key="1">
    <citation type="submission" date="2017-02" db="EMBL/GenBank/DDBJ databases">
        <authorList>
            <person name="Jeong S."/>
        </authorList>
    </citation>
    <scope>NUCLEOTIDE SEQUENCE [LARGE SCALE GENOMIC DNA]</scope>
    <source>
        <strain evidence="1 2">RMAR6-6</strain>
    </source>
</reference>
<accession>A0ABM6HXG5</accession>
<dbReference type="EMBL" id="CP019630">
    <property type="protein sequence ID" value="AQQ02759.1"/>
    <property type="molecule type" value="Genomic_DNA"/>
</dbReference>
<sequence>MHLLRAQIRNILALLLIALMPVAAFSAAGDWSQISYPLEAQELNAELANLMNAARAPPIASANVMATGTAFTCSDCSDPRKLRCLHRFRSFSQPRS</sequence>